<proteinExistence type="predicted"/>
<dbReference type="Pfam" id="PF25565">
    <property type="entry name" value="Ubiquitin_At1g33420"/>
    <property type="match status" value="1"/>
</dbReference>
<dbReference type="GO" id="GO:0008270">
    <property type="term" value="F:zinc ion binding"/>
    <property type="evidence" value="ECO:0007669"/>
    <property type="project" value="UniProtKB-KW"/>
</dbReference>
<dbReference type="InterPro" id="IPR013083">
    <property type="entry name" value="Znf_RING/FYVE/PHD"/>
</dbReference>
<dbReference type="CDD" id="cd15556">
    <property type="entry name" value="PHD_MMD1_like"/>
    <property type="match status" value="1"/>
</dbReference>
<dbReference type="Pfam" id="PF25874">
    <property type="entry name" value="WHD_plant_repro"/>
    <property type="match status" value="1"/>
</dbReference>
<dbReference type="InterPro" id="IPR011011">
    <property type="entry name" value="Znf_FYVE_PHD"/>
</dbReference>
<dbReference type="InterPro" id="IPR059080">
    <property type="entry name" value="WHD_PTC1"/>
</dbReference>
<dbReference type="OMA" id="WCTLLSR"/>
<accession>A0A803N9Q6</accession>
<keyword evidence="4" id="KW-0805">Transcription regulation</keyword>
<dbReference type="SUPFAM" id="SSF57903">
    <property type="entry name" value="FYVE/PHD zinc finger"/>
    <property type="match status" value="1"/>
</dbReference>
<evidence type="ECO:0000256" key="4">
    <source>
        <dbReference type="ARBA" id="ARBA00023015"/>
    </source>
</evidence>
<dbReference type="PANTHER" id="PTHR46201">
    <property type="entry name" value="PHD FINGER PROTEIN MALE MEIOCYTE DEATH 1-RELATED"/>
    <property type="match status" value="1"/>
</dbReference>
<name>A0A803N9Q6_CHEQI</name>
<dbReference type="EnsemblPlants" id="AUR62042690-RA">
    <property type="protein sequence ID" value="AUR62042690-RA:cds"/>
    <property type="gene ID" value="AUR62042690"/>
</dbReference>
<dbReference type="InterPro" id="IPR058054">
    <property type="entry name" value="Znf_MS1-like"/>
</dbReference>
<dbReference type="InterPro" id="IPR057765">
    <property type="entry name" value="MS1-like_ubiquitin"/>
</dbReference>
<protein>
    <recommendedName>
        <fullName evidence="6">Zinc finger PHD-type domain-containing protein</fullName>
    </recommendedName>
</protein>
<sequence>MSLPILKACRKRKRAPKLFGLNTFCDPGCPIKPTGAFRDNIRVFLQECAEIEDYKIDSMLVWCTLLVQESGGVVLPLYTIEENVKNSKQPFCDHCRCCEWTKSLNSDVLELQTHLLHGLIHCNGFGHLVCINGIEGGSKYLCGREIMDLWDRICTNLHVRKISVEDTSRKRSMDLRILHSVAYGHPWFGRWGYRFSHGSFGVKAHHHQKAVEVLSSLNLDDLIGSLPKSNKSAHVKQIIYSYRNLSETRLITLRDLLKFMLTLKSKTPVKTKVALAHAAFPASSPQIEKFSPKISMSKRQLNTRAKPMVKCRKFQALVATMDSRWPKRRLEFTAEVIVNALKEYRGNKSSKKGMTRQEVRDAARAHIGDTGLLDYVLKSMNNVIVGDYIVRRRTDPVSRILEYTIHEVSEASPPKKSSREKASVEPVLALTEASGIDIYRDVCILYKQVILDQSDSNILGLSVRVLLDSKHFMKEWPFKDEDDQLLRFICQVLPTSSELEMELSKNLSPGEVIVLPLHASFGDLKVAVQQAFRDTYCIMERYTVTDIEDLGSLYDKEVIFGAVQSGSVVTVRGSGIDLKSEFRYEGGPDNWTVRCSCGATDDDGERMVSCDICEAWQHTRCTGIEDTEAVPPLFVCQNCCSSLMPPRVENISYPETETFHYITSPQPVEEPWMTLSVPQEVEESWMTFSY</sequence>
<dbReference type="AlphaFoldDB" id="A0A803N9Q6"/>
<reference evidence="7" key="1">
    <citation type="journal article" date="2017" name="Nature">
        <title>The genome of Chenopodium quinoa.</title>
        <authorList>
            <person name="Jarvis D.E."/>
            <person name="Ho Y.S."/>
            <person name="Lightfoot D.J."/>
            <person name="Schmoeckel S.M."/>
            <person name="Li B."/>
            <person name="Borm T.J.A."/>
            <person name="Ohyanagi H."/>
            <person name="Mineta K."/>
            <person name="Michell C.T."/>
            <person name="Saber N."/>
            <person name="Kharbatia N.M."/>
            <person name="Rupper R.R."/>
            <person name="Sharp A.R."/>
            <person name="Dally N."/>
            <person name="Boughton B.A."/>
            <person name="Woo Y.H."/>
            <person name="Gao G."/>
            <person name="Schijlen E.G.W.M."/>
            <person name="Guo X."/>
            <person name="Momin A.A."/>
            <person name="Negrao S."/>
            <person name="Al-Babili S."/>
            <person name="Gehring C."/>
            <person name="Roessner U."/>
            <person name="Jung C."/>
            <person name="Murphy K."/>
            <person name="Arold S.T."/>
            <person name="Gojobori T."/>
            <person name="van der Linden C.G."/>
            <person name="van Loo E.N."/>
            <person name="Jellen E.N."/>
            <person name="Maughan P.J."/>
            <person name="Tester M."/>
        </authorList>
    </citation>
    <scope>NUCLEOTIDE SEQUENCE [LARGE SCALE GENOMIC DNA]</scope>
    <source>
        <strain evidence="7">cv. PI 614886</strain>
    </source>
</reference>
<dbReference type="SMART" id="SM00249">
    <property type="entry name" value="PHD"/>
    <property type="match status" value="1"/>
</dbReference>
<keyword evidence="5" id="KW-0804">Transcription</keyword>
<evidence type="ECO:0000259" key="6">
    <source>
        <dbReference type="SMART" id="SM00249"/>
    </source>
</evidence>
<keyword evidence="1" id="KW-0479">Metal-binding</keyword>
<dbReference type="Pfam" id="PF00628">
    <property type="entry name" value="PHD"/>
    <property type="match status" value="1"/>
</dbReference>
<reference evidence="7" key="2">
    <citation type="submission" date="2021-03" db="UniProtKB">
        <authorList>
            <consortium name="EnsemblPlants"/>
        </authorList>
    </citation>
    <scope>IDENTIFICATION</scope>
</reference>
<evidence type="ECO:0000256" key="5">
    <source>
        <dbReference type="ARBA" id="ARBA00023163"/>
    </source>
</evidence>
<dbReference type="InterPro" id="IPR001965">
    <property type="entry name" value="Znf_PHD"/>
</dbReference>
<keyword evidence="8" id="KW-1185">Reference proteome</keyword>
<keyword evidence="2" id="KW-0863">Zinc-finger</keyword>
<dbReference type="Proteomes" id="UP000596660">
    <property type="component" value="Unplaced"/>
</dbReference>
<dbReference type="PROSITE" id="PS01359">
    <property type="entry name" value="ZF_PHD_1"/>
    <property type="match status" value="1"/>
</dbReference>
<organism evidence="7 8">
    <name type="scientific">Chenopodium quinoa</name>
    <name type="common">Quinoa</name>
    <dbReference type="NCBI Taxonomy" id="63459"/>
    <lineage>
        <taxon>Eukaryota</taxon>
        <taxon>Viridiplantae</taxon>
        <taxon>Streptophyta</taxon>
        <taxon>Embryophyta</taxon>
        <taxon>Tracheophyta</taxon>
        <taxon>Spermatophyta</taxon>
        <taxon>Magnoliopsida</taxon>
        <taxon>eudicotyledons</taxon>
        <taxon>Gunneridae</taxon>
        <taxon>Pentapetalae</taxon>
        <taxon>Caryophyllales</taxon>
        <taxon>Chenopodiaceae</taxon>
        <taxon>Chenopodioideae</taxon>
        <taxon>Atripliceae</taxon>
        <taxon>Chenopodium</taxon>
    </lineage>
</organism>
<evidence type="ECO:0000313" key="7">
    <source>
        <dbReference type="EnsemblPlants" id="AUR62042690-RA:cds"/>
    </source>
</evidence>
<evidence type="ECO:0000313" key="8">
    <source>
        <dbReference type="Proteomes" id="UP000596660"/>
    </source>
</evidence>
<dbReference type="PANTHER" id="PTHR46201:SF9">
    <property type="entry name" value="PHD FINGER PROTEIN MALE MEIOCYTE DEATH 1"/>
    <property type="match status" value="1"/>
</dbReference>
<dbReference type="Gene3D" id="3.30.40.10">
    <property type="entry name" value="Zinc/RING finger domain, C3HC4 (zinc finger)"/>
    <property type="match status" value="1"/>
</dbReference>
<evidence type="ECO:0000256" key="3">
    <source>
        <dbReference type="ARBA" id="ARBA00022833"/>
    </source>
</evidence>
<dbReference type="InterPro" id="IPR019787">
    <property type="entry name" value="Znf_PHD-finger"/>
</dbReference>
<evidence type="ECO:0000256" key="2">
    <source>
        <dbReference type="ARBA" id="ARBA00022771"/>
    </source>
</evidence>
<evidence type="ECO:0000256" key="1">
    <source>
        <dbReference type="ARBA" id="ARBA00022723"/>
    </source>
</evidence>
<dbReference type="Gramene" id="AUR62042690-RA">
    <property type="protein sequence ID" value="AUR62042690-RA:cds"/>
    <property type="gene ID" value="AUR62042690"/>
</dbReference>
<dbReference type="InterPro" id="IPR019786">
    <property type="entry name" value="Zinc_finger_PHD-type_CS"/>
</dbReference>
<keyword evidence="3" id="KW-0862">Zinc</keyword>
<feature type="domain" description="Zinc finger PHD-type" evidence="6">
    <location>
        <begin position="594"/>
        <end position="640"/>
    </location>
</feature>